<keyword evidence="4" id="KW-0804">Transcription</keyword>
<keyword evidence="1" id="KW-0678">Repressor</keyword>
<dbReference type="Gene3D" id="1.10.260.40">
    <property type="entry name" value="lambda repressor-like DNA-binding domains"/>
    <property type="match status" value="1"/>
</dbReference>
<dbReference type="CDD" id="cd06267">
    <property type="entry name" value="PBP1_LacI_sugar_binding-like"/>
    <property type="match status" value="1"/>
</dbReference>
<evidence type="ECO:0000259" key="5">
    <source>
        <dbReference type="PROSITE" id="PS50932"/>
    </source>
</evidence>
<dbReference type="InterPro" id="IPR028082">
    <property type="entry name" value="Peripla_BP_I"/>
</dbReference>
<dbReference type="CDD" id="cd01392">
    <property type="entry name" value="HTH_LacI"/>
    <property type="match status" value="1"/>
</dbReference>
<feature type="domain" description="HTH lacI-type" evidence="5">
    <location>
        <begin position="1"/>
        <end position="55"/>
    </location>
</feature>
<dbReference type="PROSITE" id="PS50932">
    <property type="entry name" value="HTH_LACI_2"/>
    <property type="match status" value="1"/>
</dbReference>
<dbReference type="PANTHER" id="PTHR30146">
    <property type="entry name" value="LACI-RELATED TRANSCRIPTIONAL REPRESSOR"/>
    <property type="match status" value="1"/>
</dbReference>
<dbReference type="GO" id="GO:0003700">
    <property type="term" value="F:DNA-binding transcription factor activity"/>
    <property type="evidence" value="ECO:0007669"/>
    <property type="project" value="TreeGrafter"/>
</dbReference>
<dbReference type="InterPro" id="IPR046335">
    <property type="entry name" value="LacI/GalR-like_sensor"/>
</dbReference>
<protein>
    <submittedName>
        <fullName evidence="6">Transcriptional regulator, LacI family</fullName>
    </submittedName>
</protein>
<gene>
    <name evidence="6" type="ORF">SAMN05421770_10856</name>
</gene>
<dbReference type="Pfam" id="PF00356">
    <property type="entry name" value="LacI"/>
    <property type="match status" value="1"/>
</dbReference>
<dbReference type="InterPro" id="IPR010982">
    <property type="entry name" value="Lambda_DNA-bd_dom_sf"/>
</dbReference>
<dbReference type="PANTHER" id="PTHR30146:SF148">
    <property type="entry name" value="HTH-TYPE TRANSCRIPTIONAL REPRESSOR PURR-RELATED"/>
    <property type="match status" value="1"/>
</dbReference>
<sequence length="352" mass="38333">MDIRTVAAEAGVSIATVSRVMNHVKTVDPKLSKRVWEVVNRLGYVPNTQARALVSGRSRLFGVIISDITNPFFPELIQGFEEKAVEVGYETMIGSTKRDLKQMELCIQRMLERKVDGVAVMTFGIEPLLLERLSLQGIPMVFIDVAPPGHAITPPPGKAISTISIDYEKGIREGVQHLAVLGHRRIGFLAGPRYLHTALAREHAFRRSIQAIGLALPEEYVFEGDHTAEVGMDGMSALLALADPPTAVMCSNDMTAIGAMHTALGAGLRIPHDLSVIGFDDIRLAQYMFPPMTSIQMSRRDLASAAVMALKAHIDESEDHPAPSNTGIETRLVVRQTTSIPRGALSDLKPGE</sequence>
<dbReference type="OrthoDB" id="9796186at2"/>
<proteinExistence type="predicted"/>
<evidence type="ECO:0000256" key="2">
    <source>
        <dbReference type="ARBA" id="ARBA00023015"/>
    </source>
</evidence>
<keyword evidence="3" id="KW-0238">DNA-binding</keyword>
<dbReference type="EMBL" id="FZOU01000008">
    <property type="protein sequence ID" value="SNT35166.1"/>
    <property type="molecule type" value="Genomic_DNA"/>
</dbReference>
<dbReference type="AlphaFoldDB" id="A0A239LXB5"/>
<dbReference type="Gene3D" id="3.40.50.2300">
    <property type="match status" value="2"/>
</dbReference>
<dbReference type="SUPFAM" id="SSF47413">
    <property type="entry name" value="lambda repressor-like DNA-binding domains"/>
    <property type="match status" value="1"/>
</dbReference>
<dbReference type="SUPFAM" id="SSF53822">
    <property type="entry name" value="Periplasmic binding protein-like I"/>
    <property type="match status" value="1"/>
</dbReference>
<dbReference type="GO" id="GO:0000976">
    <property type="term" value="F:transcription cis-regulatory region binding"/>
    <property type="evidence" value="ECO:0007669"/>
    <property type="project" value="TreeGrafter"/>
</dbReference>
<evidence type="ECO:0000313" key="6">
    <source>
        <dbReference type="EMBL" id="SNT35166.1"/>
    </source>
</evidence>
<evidence type="ECO:0000256" key="3">
    <source>
        <dbReference type="ARBA" id="ARBA00023125"/>
    </source>
</evidence>
<keyword evidence="7" id="KW-1185">Reference proteome</keyword>
<accession>A0A239LXB5</accession>
<dbReference type="Proteomes" id="UP000198356">
    <property type="component" value="Unassembled WGS sequence"/>
</dbReference>
<evidence type="ECO:0000313" key="7">
    <source>
        <dbReference type="Proteomes" id="UP000198356"/>
    </source>
</evidence>
<dbReference type="SMART" id="SM00354">
    <property type="entry name" value="HTH_LACI"/>
    <property type="match status" value="1"/>
</dbReference>
<evidence type="ECO:0000256" key="1">
    <source>
        <dbReference type="ARBA" id="ARBA00022491"/>
    </source>
</evidence>
<reference evidence="6 7" key="1">
    <citation type="submission" date="2017-06" db="EMBL/GenBank/DDBJ databases">
        <authorList>
            <person name="Kim H.J."/>
            <person name="Triplett B.A."/>
        </authorList>
    </citation>
    <scope>NUCLEOTIDE SEQUENCE [LARGE SCALE GENOMIC DNA]</scope>
    <source>
        <strain evidence="6 7">DSM 18704</strain>
    </source>
</reference>
<keyword evidence="2" id="KW-0805">Transcription regulation</keyword>
<organism evidence="6 7">
    <name type="scientific">Granulicella rosea</name>
    <dbReference type="NCBI Taxonomy" id="474952"/>
    <lineage>
        <taxon>Bacteria</taxon>
        <taxon>Pseudomonadati</taxon>
        <taxon>Acidobacteriota</taxon>
        <taxon>Terriglobia</taxon>
        <taxon>Terriglobales</taxon>
        <taxon>Acidobacteriaceae</taxon>
        <taxon>Granulicella</taxon>
    </lineage>
</organism>
<dbReference type="Pfam" id="PF13377">
    <property type="entry name" value="Peripla_BP_3"/>
    <property type="match status" value="1"/>
</dbReference>
<evidence type="ECO:0000256" key="4">
    <source>
        <dbReference type="ARBA" id="ARBA00023163"/>
    </source>
</evidence>
<name>A0A239LXB5_9BACT</name>
<dbReference type="InterPro" id="IPR000843">
    <property type="entry name" value="HTH_LacI"/>
</dbReference>